<dbReference type="PROSITE" id="PS50082">
    <property type="entry name" value="WD_REPEATS_2"/>
    <property type="match status" value="5"/>
</dbReference>
<feature type="repeat" description="WD" evidence="4">
    <location>
        <begin position="168"/>
        <end position="199"/>
    </location>
</feature>
<keyword evidence="2" id="KW-0677">Repeat</keyword>
<gene>
    <name evidence="3" type="primary">CIA1</name>
    <name evidence="5" type="ORF">Malapachy_1528</name>
</gene>
<dbReference type="Pfam" id="PF00400">
    <property type="entry name" value="WD40"/>
    <property type="match status" value="6"/>
</dbReference>
<dbReference type="VEuPathDB" id="FungiDB:Malapachy_1528"/>
<dbReference type="PROSITE" id="PS00678">
    <property type="entry name" value="WD_REPEATS_1"/>
    <property type="match status" value="1"/>
</dbReference>
<dbReference type="InterPro" id="IPR020472">
    <property type="entry name" value="WD40_PAC1"/>
</dbReference>
<dbReference type="GO" id="GO:0097361">
    <property type="term" value="C:cytosolic [4Fe-4S] assembly targeting complex"/>
    <property type="evidence" value="ECO:0007669"/>
    <property type="project" value="InterPro"/>
</dbReference>
<feature type="repeat" description="WD" evidence="4">
    <location>
        <begin position="123"/>
        <end position="157"/>
    </location>
</feature>
<dbReference type="CDD" id="cd00200">
    <property type="entry name" value="WD40"/>
    <property type="match status" value="1"/>
</dbReference>
<dbReference type="InterPro" id="IPR019775">
    <property type="entry name" value="WD40_repeat_CS"/>
</dbReference>
<dbReference type="RefSeq" id="XP_017990767.1">
    <property type="nucleotide sequence ID" value="XM_018136032.1"/>
</dbReference>
<feature type="repeat" description="WD" evidence="4">
    <location>
        <begin position="13"/>
        <end position="44"/>
    </location>
</feature>
<dbReference type="InterPro" id="IPR015943">
    <property type="entry name" value="WD40/YVTN_repeat-like_dom_sf"/>
</dbReference>
<evidence type="ECO:0000313" key="6">
    <source>
        <dbReference type="Proteomes" id="UP000037751"/>
    </source>
</evidence>
<dbReference type="InterPro" id="IPR028608">
    <property type="entry name" value="CIAO1/Cia1"/>
</dbReference>
<name>A0A0M9VNA2_9BASI</name>
<dbReference type="InterPro" id="IPR036322">
    <property type="entry name" value="WD40_repeat_dom_sf"/>
</dbReference>
<evidence type="ECO:0000256" key="4">
    <source>
        <dbReference type="PROSITE-ProRule" id="PRU00221"/>
    </source>
</evidence>
<dbReference type="EMBL" id="LGAV01000007">
    <property type="protein sequence ID" value="KOS13135.1"/>
    <property type="molecule type" value="Genomic_DNA"/>
</dbReference>
<dbReference type="HAMAP" id="MF_03037">
    <property type="entry name" value="ciao1"/>
    <property type="match status" value="1"/>
</dbReference>
<dbReference type="GeneID" id="28727907"/>
<dbReference type="Gene3D" id="2.130.10.10">
    <property type="entry name" value="YVTN repeat-like/Quinoprotein amine dehydrogenase"/>
    <property type="match status" value="1"/>
</dbReference>
<dbReference type="GO" id="GO:0016226">
    <property type="term" value="P:iron-sulfur cluster assembly"/>
    <property type="evidence" value="ECO:0007669"/>
    <property type="project" value="UniProtKB-UniRule"/>
</dbReference>
<evidence type="ECO:0000256" key="3">
    <source>
        <dbReference type="HAMAP-Rule" id="MF_03037"/>
    </source>
</evidence>
<evidence type="ECO:0000313" key="5">
    <source>
        <dbReference type="EMBL" id="KOS13135.1"/>
    </source>
</evidence>
<protein>
    <recommendedName>
        <fullName evidence="3">Probable cytosolic iron-sulfur protein assembly protein 1</fullName>
    </recommendedName>
</protein>
<dbReference type="AlphaFoldDB" id="A0A0M9VNA2"/>
<dbReference type="SMART" id="SM00320">
    <property type="entry name" value="WD40"/>
    <property type="match status" value="6"/>
</dbReference>
<evidence type="ECO:0000256" key="2">
    <source>
        <dbReference type="ARBA" id="ARBA00022737"/>
    </source>
</evidence>
<dbReference type="OrthoDB" id="284782at2759"/>
<dbReference type="PANTHER" id="PTHR19920:SF0">
    <property type="entry name" value="CYTOSOLIC IRON-SULFUR PROTEIN ASSEMBLY PROTEIN CIAO1-RELATED"/>
    <property type="match status" value="1"/>
</dbReference>
<dbReference type="InterPro" id="IPR001680">
    <property type="entry name" value="WD40_rpt"/>
</dbReference>
<sequence length="388" mass="42924">MTSPRPLRQLARLPGHSDVAWHVAWNPKQPILASCSTDRDVRLFTYMDLPSGVSGQSETVFSLKEVIPTGHKRTVRHVSWSPSGEILATGSFDSTVGIWERIPDDMKDSSDPSEPEWDCTGTLEGHDSECKSVEFSYNGNLLASCSRDKSVWIWEVQPESDFECLGVMMEHTQDVKAVAWHPKEELLASASYDNTIKFYLDDPSEDWFCYSTLKGHTSTVWSLSFSPCGKYLASASDDLTIRIWRRYSADECENMGMESEGRIPGRAGDKWLELQRLEGQFTRSIYSLSWAMGDESDPMQAFGKLAAAGADGKIVVFYLVCAQKQGQLTGQGKDNDSDKFQVSVTAEMAQAHGASDINCVAWAPAKDGTTPPTMLASTGDDGEVLIWV</sequence>
<proteinExistence type="inferred from homology"/>
<dbReference type="PROSITE" id="PS50294">
    <property type="entry name" value="WD_REPEATS_REGION"/>
    <property type="match status" value="4"/>
</dbReference>
<accession>A0A0M9VNA2</accession>
<feature type="repeat" description="WD" evidence="4">
    <location>
        <begin position="68"/>
        <end position="100"/>
    </location>
</feature>
<dbReference type="PRINTS" id="PR00320">
    <property type="entry name" value="GPROTEINBRPT"/>
</dbReference>
<dbReference type="SUPFAM" id="SSF50978">
    <property type="entry name" value="WD40 repeat-like"/>
    <property type="match status" value="1"/>
</dbReference>
<evidence type="ECO:0000256" key="1">
    <source>
        <dbReference type="ARBA" id="ARBA00022574"/>
    </source>
</evidence>
<dbReference type="STRING" id="77020.A0A0M9VNA2"/>
<keyword evidence="1 4" id="KW-0853">WD repeat</keyword>
<comment type="caution">
    <text evidence="5">The sequence shown here is derived from an EMBL/GenBank/DDBJ whole genome shotgun (WGS) entry which is preliminary data.</text>
</comment>
<comment type="function">
    <text evidence="3">Essential component of the cytosolic iron-sulfur (Fe/S) protein assembly machinery. Required for the maturation of extramitochondrial Fe/S proteins.</text>
</comment>
<feature type="repeat" description="WD" evidence="4">
    <location>
        <begin position="213"/>
        <end position="244"/>
    </location>
</feature>
<organism evidence="5 6">
    <name type="scientific">Malassezia pachydermatis</name>
    <dbReference type="NCBI Taxonomy" id="77020"/>
    <lineage>
        <taxon>Eukaryota</taxon>
        <taxon>Fungi</taxon>
        <taxon>Dikarya</taxon>
        <taxon>Basidiomycota</taxon>
        <taxon>Ustilaginomycotina</taxon>
        <taxon>Malasseziomycetes</taxon>
        <taxon>Malasseziales</taxon>
        <taxon>Malasseziaceae</taxon>
        <taxon>Malassezia</taxon>
    </lineage>
</organism>
<reference evidence="5 6" key="1">
    <citation type="submission" date="2015-07" db="EMBL/GenBank/DDBJ databases">
        <title>Draft Genome Sequence of Malassezia furfur CBS1878 and Malassezia pachydermatis CBS1879.</title>
        <authorList>
            <person name="Triana S."/>
            <person name="Ohm R."/>
            <person name="Gonzalez A."/>
            <person name="DeCock H."/>
            <person name="Restrepo S."/>
            <person name="Celis A."/>
        </authorList>
    </citation>
    <scope>NUCLEOTIDE SEQUENCE [LARGE SCALE GENOMIC DNA]</scope>
    <source>
        <strain evidence="5 6">CBS 1879</strain>
    </source>
</reference>
<dbReference type="PANTHER" id="PTHR19920">
    <property type="entry name" value="WD40 PROTEIN CIAO1"/>
    <property type="match status" value="1"/>
</dbReference>
<dbReference type="Proteomes" id="UP000037751">
    <property type="component" value="Unassembled WGS sequence"/>
</dbReference>
<keyword evidence="6" id="KW-1185">Reference proteome</keyword>
<comment type="similarity">
    <text evidence="3">Belongs to the WD repeat CIA1 family.</text>
</comment>